<keyword evidence="2" id="KW-1185">Reference proteome</keyword>
<organism evidence="1 2">
    <name type="scientific">Paraglaciecola hydrolytica</name>
    <dbReference type="NCBI Taxonomy" id="1799789"/>
    <lineage>
        <taxon>Bacteria</taxon>
        <taxon>Pseudomonadati</taxon>
        <taxon>Pseudomonadota</taxon>
        <taxon>Gammaproteobacteria</taxon>
        <taxon>Alteromonadales</taxon>
        <taxon>Alteromonadaceae</taxon>
        <taxon>Paraglaciecola</taxon>
    </lineage>
</organism>
<gene>
    <name evidence="1" type="ORF">AX660_19235</name>
</gene>
<dbReference type="InterPro" id="IPR011051">
    <property type="entry name" value="RmlC_Cupin_sf"/>
</dbReference>
<evidence type="ECO:0000313" key="1">
    <source>
        <dbReference type="EMBL" id="KXI27688.1"/>
    </source>
</evidence>
<protein>
    <recommendedName>
        <fullName evidence="3">Cupin</fullName>
    </recommendedName>
</protein>
<dbReference type="RefSeq" id="WP_068379001.1">
    <property type="nucleotide sequence ID" value="NZ_LSNE01000009.1"/>
</dbReference>
<dbReference type="AlphaFoldDB" id="A0A148KN75"/>
<dbReference type="STRING" id="1799789.AX660_19235"/>
<dbReference type="Gene3D" id="2.60.120.10">
    <property type="entry name" value="Jelly Rolls"/>
    <property type="match status" value="1"/>
</dbReference>
<name>A0A148KN75_9ALTE</name>
<dbReference type="InterPro" id="IPR014710">
    <property type="entry name" value="RmlC-like_jellyroll"/>
</dbReference>
<evidence type="ECO:0008006" key="3">
    <source>
        <dbReference type="Google" id="ProtNLM"/>
    </source>
</evidence>
<proteinExistence type="predicted"/>
<dbReference type="EMBL" id="LSNE01000009">
    <property type="protein sequence ID" value="KXI27688.1"/>
    <property type="molecule type" value="Genomic_DNA"/>
</dbReference>
<comment type="caution">
    <text evidence="1">The sequence shown here is derived from an EMBL/GenBank/DDBJ whole genome shotgun (WGS) entry which is preliminary data.</text>
</comment>
<dbReference type="OrthoDB" id="512358at2"/>
<evidence type="ECO:0000313" key="2">
    <source>
        <dbReference type="Proteomes" id="UP000070299"/>
    </source>
</evidence>
<accession>A0A148KN75</accession>
<dbReference type="SUPFAM" id="SSF51182">
    <property type="entry name" value="RmlC-like cupins"/>
    <property type="match status" value="1"/>
</dbReference>
<dbReference type="Proteomes" id="UP000070299">
    <property type="component" value="Unassembled WGS sequence"/>
</dbReference>
<reference evidence="2" key="1">
    <citation type="submission" date="2016-02" db="EMBL/GenBank/DDBJ databases">
        <authorList>
            <person name="Schultz-Johansen M."/>
            <person name="Glaring M.A."/>
            <person name="Bech P.K."/>
            <person name="Stougaard P."/>
        </authorList>
    </citation>
    <scope>NUCLEOTIDE SEQUENCE [LARGE SCALE GENOMIC DNA]</scope>
    <source>
        <strain evidence="2">S66</strain>
    </source>
</reference>
<sequence length="134" mass="14817">MNLSVENLAQVFAVLKPDLSVQQVVNEPSLYADLDKNYAGFKDHVLIAVHDFTQDWPTWECHPAGDEIVVLLAGHCEFILKTDSGDQSLLLDQQGSYVVVPKGIWHTAKIATSAKVLFITPGENTQNAEQPESR</sequence>